<keyword evidence="2" id="KW-0472">Membrane</keyword>
<feature type="region of interest" description="Disordered" evidence="1">
    <location>
        <begin position="186"/>
        <end position="205"/>
    </location>
</feature>
<feature type="region of interest" description="Disordered" evidence="1">
    <location>
        <begin position="85"/>
        <end position="108"/>
    </location>
</feature>
<evidence type="ECO:0000313" key="3">
    <source>
        <dbReference type="EMBL" id="KAK0460215.1"/>
    </source>
</evidence>
<comment type="caution">
    <text evidence="3">The sequence shown here is derived from an EMBL/GenBank/DDBJ whole genome shotgun (WGS) entry which is preliminary data.</text>
</comment>
<dbReference type="EMBL" id="JAUEPS010000013">
    <property type="protein sequence ID" value="KAK0460215.1"/>
    <property type="molecule type" value="Genomic_DNA"/>
</dbReference>
<accession>A0AA39KHL0</accession>
<dbReference type="Proteomes" id="UP001175211">
    <property type="component" value="Unassembled WGS sequence"/>
</dbReference>
<reference evidence="3" key="1">
    <citation type="submission" date="2023-06" db="EMBL/GenBank/DDBJ databases">
        <authorList>
            <consortium name="Lawrence Berkeley National Laboratory"/>
            <person name="Ahrendt S."/>
            <person name="Sahu N."/>
            <person name="Indic B."/>
            <person name="Wong-Bajracharya J."/>
            <person name="Merenyi Z."/>
            <person name="Ke H.-M."/>
            <person name="Monk M."/>
            <person name="Kocsube S."/>
            <person name="Drula E."/>
            <person name="Lipzen A."/>
            <person name="Balint B."/>
            <person name="Henrissat B."/>
            <person name="Andreopoulos B."/>
            <person name="Martin F.M."/>
            <person name="Harder C.B."/>
            <person name="Rigling D."/>
            <person name="Ford K.L."/>
            <person name="Foster G.D."/>
            <person name="Pangilinan J."/>
            <person name="Papanicolaou A."/>
            <person name="Barry K."/>
            <person name="LaButti K."/>
            <person name="Viragh M."/>
            <person name="Koriabine M."/>
            <person name="Yan M."/>
            <person name="Riley R."/>
            <person name="Champramary S."/>
            <person name="Plett K.L."/>
            <person name="Tsai I.J."/>
            <person name="Slot J."/>
            <person name="Sipos G."/>
            <person name="Plett J."/>
            <person name="Nagy L.G."/>
            <person name="Grigoriev I.V."/>
        </authorList>
    </citation>
    <scope>NUCLEOTIDE SEQUENCE</scope>
    <source>
        <strain evidence="3">CCBAS 213</strain>
    </source>
</reference>
<gene>
    <name evidence="3" type="ORF">EV420DRAFT_255495</name>
</gene>
<sequence>MQRISDMFILSDRNLITPRGLDGPTVFSQPILGASANTDLPPLGTPGRVIIGIIAGFLVFFTLLLLLVFGQRKVKRDGAGDNDAGDIVSTPVAPDPIPTPILPSSSSSSRNASILTIESLACDLPRRLSQSSRNAYEEEIEWPREEVLSQKNYIRCMHEQMELMNTGSPPPSYRSARRSDISNPFIQHSSLSSLPPLPGPSRQIR</sequence>
<dbReference type="RefSeq" id="XP_060332341.1">
    <property type="nucleotide sequence ID" value="XM_060481435.1"/>
</dbReference>
<evidence type="ECO:0000313" key="4">
    <source>
        <dbReference type="Proteomes" id="UP001175211"/>
    </source>
</evidence>
<keyword evidence="4" id="KW-1185">Reference proteome</keyword>
<evidence type="ECO:0000256" key="2">
    <source>
        <dbReference type="SAM" id="Phobius"/>
    </source>
</evidence>
<name>A0AA39KHL0_ARMTA</name>
<keyword evidence="2" id="KW-1133">Transmembrane helix</keyword>
<keyword evidence="2" id="KW-0812">Transmembrane</keyword>
<protein>
    <submittedName>
        <fullName evidence="3">Uncharacterized protein</fullName>
    </submittedName>
</protein>
<evidence type="ECO:0000256" key="1">
    <source>
        <dbReference type="SAM" id="MobiDB-lite"/>
    </source>
</evidence>
<organism evidence="3 4">
    <name type="scientific">Armillaria tabescens</name>
    <name type="common">Ringless honey mushroom</name>
    <name type="synonym">Agaricus tabescens</name>
    <dbReference type="NCBI Taxonomy" id="1929756"/>
    <lineage>
        <taxon>Eukaryota</taxon>
        <taxon>Fungi</taxon>
        <taxon>Dikarya</taxon>
        <taxon>Basidiomycota</taxon>
        <taxon>Agaricomycotina</taxon>
        <taxon>Agaricomycetes</taxon>
        <taxon>Agaricomycetidae</taxon>
        <taxon>Agaricales</taxon>
        <taxon>Marasmiineae</taxon>
        <taxon>Physalacriaceae</taxon>
        <taxon>Desarmillaria</taxon>
    </lineage>
</organism>
<dbReference type="AlphaFoldDB" id="A0AA39KHL0"/>
<proteinExistence type="predicted"/>
<feature type="transmembrane region" description="Helical" evidence="2">
    <location>
        <begin position="49"/>
        <end position="69"/>
    </location>
</feature>
<dbReference type="GeneID" id="85364983"/>